<dbReference type="PANTHER" id="PTHR10465">
    <property type="entry name" value="TRANSMEMBRANE GTPASE FZO1"/>
    <property type="match status" value="1"/>
</dbReference>
<dbReference type="GO" id="GO:0008053">
    <property type="term" value="P:mitochondrial fusion"/>
    <property type="evidence" value="ECO:0007669"/>
    <property type="project" value="TreeGrafter"/>
</dbReference>
<dbReference type="InterPro" id="IPR027094">
    <property type="entry name" value="Mitofusin_fam"/>
</dbReference>
<dbReference type="STRING" id="1246626.BleG1_1988"/>
<dbReference type="GO" id="GO:0003924">
    <property type="term" value="F:GTPase activity"/>
    <property type="evidence" value="ECO:0007669"/>
    <property type="project" value="InterPro"/>
</dbReference>
<dbReference type="KEGG" id="ble:BleG1_1988"/>
<evidence type="ECO:0000313" key="7">
    <source>
        <dbReference type="EMBL" id="AIC94566.1"/>
    </source>
</evidence>
<dbReference type="AlphaFoldDB" id="A0A060LTK2"/>
<comment type="subcellular location">
    <subcellularLocation>
        <location evidence="1">Membrane</location>
    </subcellularLocation>
</comment>
<dbReference type="HOGENOM" id="CLU_007634_0_0_9"/>
<keyword evidence="8" id="KW-1185">Reference proteome</keyword>
<feature type="domain" description="Dynamin N-terminal" evidence="6">
    <location>
        <begin position="612"/>
        <end position="832"/>
    </location>
</feature>
<dbReference type="CDD" id="cd09912">
    <property type="entry name" value="DLP_2"/>
    <property type="match status" value="1"/>
</dbReference>
<evidence type="ECO:0000256" key="3">
    <source>
        <dbReference type="ARBA" id="ARBA00022801"/>
    </source>
</evidence>
<dbReference type="InterPro" id="IPR045063">
    <property type="entry name" value="Dynamin_N"/>
</dbReference>
<dbReference type="OrthoDB" id="5477114at2"/>
<keyword evidence="5" id="KW-0472">Membrane</keyword>
<protein>
    <recommendedName>
        <fullName evidence="6">Dynamin N-terminal domain-containing protein</fullName>
    </recommendedName>
</protein>
<gene>
    <name evidence="7" type="ORF">BleG1_1988</name>
</gene>
<evidence type="ECO:0000256" key="1">
    <source>
        <dbReference type="ARBA" id="ARBA00004370"/>
    </source>
</evidence>
<evidence type="ECO:0000256" key="5">
    <source>
        <dbReference type="ARBA" id="ARBA00023136"/>
    </source>
</evidence>
<keyword evidence="2" id="KW-0547">Nucleotide-binding</keyword>
<evidence type="ECO:0000256" key="4">
    <source>
        <dbReference type="ARBA" id="ARBA00023134"/>
    </source>
</evidence>
<dbReference type="EMBL" id="CP003923">
    <property type="protein sequence ID" value="AIC94566.1"/>
    <property type="molecule type" value="Genomic_DNA"/>
</dbReference>
<feature type="domain" description="Dynamin N-terminal" evidence="6">
    <location>
        <begin position="29"/>
        <end position="183"/>
    </location>
</feature>
<dbReference type="InterPro" id="IPR027417">
    <property type="entry name" value="P-loop_NTPase"/>
</dbReference>
<dbReference type="GO" id="GO:0005525">
    <property type="term" value="F:GTP binding"/>
    <property type="evidence" value="ECO:0007669"/>
    <property type="project" value="UniProtKB-KW"/>
</dbReference>
<name>A0A060LTK2_9BACI</name>
<dbReference type="Proteomes" id="UP000027142">
    <property type="component" value="Chromosome"/>
</dbReference>
<sequence>MNDVKEHANLTDNEQLQWERIQSKNTLSIALSGHFSAGKSSLINHLTGVPILPTSPIPTSANQITIAHGDLEVVVVHTDGTEKSFQGTIDWAAIKRYAMDGANVEKLMIYAPIPFLQHAGSLIDTPGVDSTDPTHQHVTLEALFTTDILLYVMDYNHVKSETNLGFLKQLSDEGKPLFIVVNQVDKHRDDELSFQSYKQSILDTLAEWGIAYHDLFFTTIKESPHDELERLKAVLMSLFFYGNELVKAGKTKIEHSFYKSIQRRVEDDWAEERASFTETLQHKGYQLTDIENYEEHVEKVAQAEQGSVARHQHFLQEWDNLFRQATVFNSILTEKTANWLDAMRPNFKMGLFASKRKMAQERIHRQEEVLHELNDQINKQLVFHLRQSLQSLPLEEMTNQSIFLDAIQSLSFTATPSFLEEAVPKTTFADSFVYQYTKERTEDIKRQLKKQALDVLSIAEEQLRVYDEQKKQEAHKRRHQLEAMKPYVSHYLSARERKETVIREIMKEANRRDDKGAFSNALKEIVTKKVHFEESPSSWKEQVKQSTEATLLPTIKTERRLTNERIGVTDEAIAELHKTMNQFEKKAYTQDWHEQLEQEIAHIQTEQFTLSLFGAFSAGKSSLANALLGGKVLPASPHPTTATVTTVTRPTSGYANGDVFVQYKTYEQLRGELTSISQLLDVSLTLEQFQRFRTKTYQATTAAKKQALSYIETLQKSMKRFESFIEQDEVVSLADLSEKIVNEDVACLIANATIYYECEWTKRGLTLVDTPGVNSINGRHTNVAYEQVKASDAILYVTYYNHSFSRADAQFIEQLGKMNKQFASKKLYFILNAIDLAANEQERQGVESFVMRSLEEAGIDDPALFSLSSKNVFEEQASSTDFDYFKQELYGPLLTSLKEANRTSFVANVNQYVLYLQEAEVFTALPDGEKQVQLQQFEQQLSTMLDSFKQDFGKSFHMKVEQEASELFAYLRERIPYVSRDRFIEFINVATIVGPSRKKQKETLAAQLATWNEDSVFYLNQELKATMTRISLMLQRAFEQWKKEWQQSVQATVPGFQFPHAKQSIQLETLQGTLTTTLSIESNVGSFQSLKDFFEGSRVKQVKETLVEELVQQIRASLRKEEEHTQQMLQEISTKLFEKQAKLLEAKVVAEITKRRQLYTATIQESIQAERSALQQWVNEKA</sequence>
<reference evidence="7 8" key="1">
    <citation type="journal article" date="2014" name="Gene">
        <title>A comparative genomic analysis of the alkalitolerant soil bacterium Bacillus lehensis G1.</title>
        <authorList>
            <person name="Noor Y.M."/>
            <person name="Samsulrizal N.H."/>
            <person name="Jema'on N.A."/>
            <person name="Low K.O."/>
            <person name="Ramli A.N."/>
            <person name="Alias N.I."/>
            <person name="Damis S.I."/>
            <person name="Fuzi S.F."/>
            <person name="Isa M.N."/>
            <person name="Murad A.M."/>
            <person name="Raih M.F."/>
            <person name="Bakar F.D."/>
            <person name="Najimudin N."/>
            <person name="Mahadi N.M."/>
            <person name="Illias R.M."/>
        </authorList>
    </citation>
    <scope>NUCLEOTIDE SEQUENCE [LARGE SCALE GENOMIC DNA]</scope>
    <source>
        <strain evidence="7 8">G1</strain>
    </source>
</reference>
<dbReference type="eggNOG" id="COG0699">
    <property type="taxonomic scope" value="Bacteria"/>
</dbReference>
<dbReference type="Pfam" id="PF00350">
    <property type="entry name" value="Dynamin_N"/>
    <property type="match status" value="2"/>
</dbReference>
<evidence type="ECO:0000259" key="6">
    <source>
        <dbReference type="Pfam" id="PF00350"/>
    </source>
</evidence>
<keyword evidence="4" id="KW-0342">GTP-binding</keyword>
<dbReference type="SUPFAM" id="SSF52540">
    <property type="entry name" value="P-loop containing nucleoside triphosphate hydrolases"/>
    <property type="match status" value="2"/>
</dbReference>
<accession>A0A060LTK2</accession>
<dbReference type="GO" id="GO:0016020">
    <property type="term" value="C:membrane"/>
    <property type="evidence" value="ECO:0007669"/>
    <property type="project" value="UniProtKB-SubCell"/>
</dbReference>
<dbReference type="PANTHER" id="PTHR10465:SF0">
    <property type="entry name" value="SARCALUMENIN"/>
    <property type="match status" value="1"/>
</dbReference>
<organism evidence="7 8">
    <name type="scientific">Shouchella lehensis G1</name>
    <dbReference type="NCBI Taxonomy" id="1246626"/>
    <lineage>
        <taxon>Bacteria</taxon>
        <taxon>Bacillati</taxon>
        <taxon>Bacillota</taxon>
        <taxon>Bacilli</taxon>
        <taxon>Bacillales</taxon>
        <taxon>Bacillaceae</taxon>
        <taxon>Shouchella</taxon>
    </lineage>
</organism>
<evidence type="ECO:0000256" key="2">
    <source>
        <dbReference type="ARBA" id="ARBA00022741"/>
    </source>
</evidence>
<keyword evidence="3" id="KW-0378">Hydrolase</keyword>
<evidence type="ECO:0000313" key="8">
    <source>
        <dbReference type="Proteomes" id="UP000027142"/>
    </source>
</evidence>
<dbReference type="PATRIC" id="fig|1246626.3.peg.1988"/>
<proteinExistence type="predicted"/>
<dbReference type="RefSeq" id="WP_038480141.1">
    <property type="nucleotide sequence ID" value="NZ_CP003923.1"/>
</dbReference>
<dbReference type="Gene3D" id="3.40.50.300">
    <property type="entry name" value="P-loop containing nucleotide triphosphate hydrolases"/>
    <property type="match status" value="2"/>
</dbReference>